<gene>
    <name evidence="1" type="ORF">ABZ568_06180</name>
</gene>
<dbReference type="EMBL" id="JBEYBN010000006">
    <property type="protein sequence ID" value="MEU2266022.1"/>
    <property type="molecule type" value="Genomic_DNA"/>
</dbReference>
<name>A0ABV2XPV2_9ACTN</name>
<reference evidence="1 2" key="1">
    <citation type="submission" date="2024-06" db="EMBL/GenBank/DDBJ databases">
        <title>The Natural Products Discovery Center: Release of the First 8490 Sequenced Strains for Exploring Actinobacteria Biosynthetic Diversity.</title>
        <authorList>
            <person name="Kalkreuter E."/>
            <person name="Kautsar S.A."/>
            <person name="Yang D."/>
            <person name="Bader C.D."/>
            <person name="Teijaro C.N."/>
            <person name="Fluegel L."/>
            <person name="Davis C.M."/>
            <person name="Simpson J.R."/>
            <person name="Lauterbach L."/>
            <person name="Steele A.D."/>
            <person name="Gui C."/>
            <person name="Meng S."/>
            <person name="Li G."/>
            <person name="Viehrig K."/>
            <person name="Ye F."/>
            <person name="Su P."/>
            <person name="Kiefer A.F."/>
            <person name="Nichols A."/>
            <person name="Cepeda A.J."/>
            <person name="Yan W."/>
            <person name="Fan B."/>
            <person name="Jiang Y."/>
            <person name="Adhikari A."/>
            <person name="Zheng C.-J."/>
            <person name="Schuster L."/>
            <person name="Cowan T.M."/>
            <person name="Smanski M.J."/>
            <person name="Chevrette M.G."/>
            <person name="De Carvalho L.P.S."/>
            <person name="Shen B."/>
        </authorList>
    </citation>
    <scope>NUCLEOTIDE SEQUENCE [LARGE SCALE GENOMIC DNA]</scope>
    <source>
        <strain evidence="1 2">NPDC019583</strain>
    </source>
</reference>
<evidence type="ECO:0000313" key="1">
    <source>
        <dbReference type="EMBL" id="MEU2266022.1"/>
    </source>
</evidence>
<dbReference type="Proteomes" id="UP001550603">
    <property type="component" value="Unassembled WGS sequence"/>
</dbReference>
<accession>A0ABV2XPV2</accession>
<dbReference type="RefSeq" id="WP_359785951.1">
    <property type="nucleotide sequence ID" value="NZ_JBEYBN010000006.1"/>
</dbReference>
<comment type="caution">
    <text evidence="1">The sequence shown here is derived from an EMBL/GenBank/DDBJ whole genome shotgun (WGS) entry which is preliminary data.</text>
</comment>
<organism evidence="1 2">
    <name type="scientific">Streptomyces olindensis</name>
    <dbReference type="NCBI Taxonomy" id="358823"/>
    <lineage>
        <taxon>Bacteria</taxon>
        <taxon>Bacillati</taxon>
        <taxon>Actinomycetota</taxon>
        <taxon>Actinomycetes</taxon>
        <taxon>Kitasatosporales</taxon>
        <taxon>Streptomycetaceae</taxon>
        <taxon>Streptomyces</taxon>
    </lineage>
</organism>
<evidence type="ECO:0000313" key="2">
    <source>
        <dbReference type="Proteomes" id="UP001550603"/>
    </source>
</evidence>
<keyword evidence="2" id="KW-1185">Reference proteome</keyword>
<proteinExistence type="predicted"/>
<protein>
    <submittedName>
        <fullName evidence="1">Uncharacterized protein</fullName>
    </submittedName>
</protein>
<sequence length="46" mass="4782">MRAATATAPTRSRLGVESGTVNVALGPVTTLMNRARDAVRKAIGED</sequence>